<protein>
    <submittedName>
        <fullName evidence="1">Uncharacterized protein</fullName>
    </submittedName>
</protein>
<sequence length="104" mass="11721">MTETLEFYVSILFSIRYQPYGLESLAFRVSAAIATAVANVVVDAFLDFLPAAQLSVMLAVTTGIRRKRRPGRQYCPLNSIRRNVENSVRSQPNILWIAFVVRGK</sequence>
<dbReference type="EMBL" id="JAYRBN010000037">
    <property type="protein sequence ID" value="KAL2746269.1"/>
    <property type="molecule type" value="Genomic_DNA"/>
</dbReference>
<accession>A0ABD2CNA7</accession>
<name>A0ABD2CNA7_VESMC</name>
<comment type="caution">
    <text evidence="1">The sequence shown here is derived from an EMBL/GenBank/DDBJ whole genome shotgun (WGS) entry which is preliminary data.</text>
</comment>
<evidence type="ECO:0000313" key="1">
    <source>
        <dbReference type="EMBL" id="KAL2746269.1"/>
    </source>
</evidence>
<organism evidence="1 2">
    <name type="scientific">Vespula maculifrons</name>
    <name type="common">Eastern yellow jacket</name>
    <name type="synonym">Wasp</name>
    <dbReference type="NCBI Taxonomy" id="7453"/>
    <lineage>
        <taxon>Eukaryota</taxon>
        <taxon>Metazoa</taxon>
        <taxon>Ecdysozoa</taxon>
        <taxon>Arthropoda</taxon>
        <taxon>Hexapoda</taxon>
        <taxon>Insecta</taxon>
        <taxon>Pterygota</taxon>
        <taxon>Neoptera</taxon>
        <taxon>Endopterygota</taxon>
        <taxon>Hymenoptera</taxon>
        <taxon>Apocrita</taxon>
        <taxon>Aculeata</taxon>
        <taxon>Vespoidea</taxon>
        <taxon>Vespidae</taxon>
        <taxon>Vespinae</taxon>
        <taxon>Vespula</taxon>
    </lineage>
</organism>
<reference evidence="1 2" key="1">
    <citation type="journal article" date="2024" name="Ann. Entomol. Soc. Am.">
        <title>Genomic analyses of the southern and eastern yellowjacket wasps (Hymenoptera: Vespidae) reveal evolutionary signatures of social life.</title>
        <authorList>
            <person name="Catto M.A."/>
            <person name="Caine P.B."/>
            <person name="Orr S.E."/>
            <person name="Hunt B.G."/>
            <person name="Goodisman M.A.D."/>
        </authorList>
    </citation>
    <scope>NUCLEOTIDE SEQUENCE [LARGE SCALE GENOMIC DNA]</scope>
    <source>
        <strain evidence="1">232</strain>
        <tissue evidence="1">Head and thorax</tissue>
    </source>
</reference>
<proteinExistence type="predicted"/>
<keyword evidence="2" id="KW-1185">Reference proteome</keyword>
<evidence type="ECO:0000313" key="2">
    <source>
        <dbReference type="Proteomes" id="UP001607303"/>
    </source>
</evidence>
<dbReference type="AlphaFoldDB" id="A0ABD2CNA7"/>
<gene>
    <name evidence="1" type="ORF">V1477_004639</name>
</gene>
<dbReference type="Proteomes" id="UP001607303">
    <property type="component" value="Unassembled WGS sequence"/>
</dbReference>